<dbReference type="Proteomes" id="UP000743370">
    <property type="component" value="Unassembled WGS sequence"/>
</dbReference>
<proteinExistence type="predicted"/>
<name>A0A8T0LBE9_PHAAN</name>
<evidence type="ECO:0000313" key="3">
    <source>
        <dbReference type="Proteomes" id="UP000743370"/>
    </source>
</evidence>
<feature type="region of interest" description="Disordered" evidence="1">
    <location>
        <begin position="115"/>
        <end position="166"/>
    </location>
</feature>
<evidence type="ECO:0000256" key="1">
    <source>
        <dbReference type="SAM" id="MobiDB-lite"/>
    </source>
</evidence>
<feature type="compositionally biased region" description="Basic residues" evidence="1">
    <location>
        <begin position="123"/>
        <end position="139"/>
    </location>
</feature>
<dbReference type="EMBL" id="JABFOF010000001">
    <property type="protein sequence ID" value="KAG2407533.1"/>
    <property type="molecule type" value="Genomic_DNA"/>
</dbReference>
<protein>
    <submittedName>
        <fullName evidence="2">Uncharacterized protein</fullName>
    </submittedName>
</protein>
<evidence type="ECO:0000313" key="2">
    <source>
        <dbReference type="EMBL" id="KAG2407533.1"/>
    </source>
</evidence>
<feature type="compositionally biased region" description="Polar residues" evidence="1">
    <location>
        <begin position="143"/>
        <end position="152"/>
    </location>
</feature>
<dbReference type="AlphaFoldDB" id="A0A8T0LBE9"/>
<sequence>MSMDDPVEMIRALQQKMDEMQQRHEDEMATVKADCEVRIAREVGRIDGGERVKDKGKEVAGERPPPDTECDRTWRPTGSEAEGRKAKLVHAESAAEDGRMLTSFCRHLIEKECSNENNSQLGRARKRRTVHPSKTKLVKKSVPTRTTLNLAGQESEGPSIPVRPSW</sequence>
<feature type="compositionally biased region" description="Basic and acidic residues" evidence="1">
    <location>
        <begin position="48"/>
        <end position="74"/>
    </location>
</feature>
<organism evidence="2 3">
    <name type="scientific">Phaseolus angularis</name>
    <name type="common">Azuki bean</name>
    <name type="synonym">Vigna angularis</name>
    <dbReference type="NCBI Taxonomy" id="3914"/>
    <lineage>
        <taxon>Eukaryota</taxon>
        <taxon>Viridiplantae</taxon>
        <taxon>Streptophyta</taxon>
        <taxon>Embryophyta</taxon>
        <taxon>Tracheophyta</taxon>
        <taxon>Spermatophyta</taxon>
        <taxon>Magnoliopsida</taxon>
        <taxon>eudicotyledons</taxon>
        <taxon>Gunneridae</taxon>
        <taxon>Pentapetalae</taxon>
        <taxon>rosids</taxon>
        <taxon>fabids</taxon>
        <taxon>Fabales</taxon>
        <taxon>Fabaceae</taxon>
        <taxon>Papilionoideae</taxon>
        <taxon>50 kb inversion clade</taxon>
        <taxon>NPAAA clade</taxon>
        <taxon>indigoferoid/millettioid clade</taxon>
        <taxon>Phaseoleae</taxon>
        <taxon>Vigna</taxon>
    </lineage>
</organism>
<gene>
    <name evidence="2" type="ORF">HKW66_Vig0023550</name>
</gene>
<feature type="region of interest" description="Disordered" evidence="1">
    <location>
        <begin position="48"/>
        <end position="91"/>
    </location>
</feature>
<reference evidence="2 3" key="1">
    <citation type="submission" date="2020-05" db="EMBL/GenBank/DDBJ databases">
        <title>Vigna angularis (adzuki bean) Var. LongXiaoDou No. 4 denovo assembly.</title>
        <authorList>
            <person name="Xiang H."/>
        </authorList>
    </citation>
    <scope>NUCLEOTIDE SEQUENCE [LARGE SCALE GENOMIC DNA]</scope>
    <source>
        <tissue evidence="2">Leaf</tissue>
    </source>
</reference>
<comment type="caution">
    <text evidence="2">The sequence shown here is derived from an EMBL/GenBank/DDBJ whole genome shotgun (WGS) entry which is preliminary data.</text>
</comment>
<accession>A0A8T0LBE9</accession>